<proteinExistence type="predicted"/>
<reference evidence="1 2" key="1">
    <citation type="submission" date="2023-07" db="EMBL/GenBank/DDBJ databases">
        <title>Genomic Encyclopedia of Type Strains, Phase IV (KMG-IV): sequencing the most valuable type-strain genomes for metagenomic binning, comparative biology and taxonomic classification.</title>
        <authorList>
            <person name="Goeker M."/>
        </authorList>
    </citation>
    <scope>NUCLEOTIDE SEQUENCE [LARGE SCALE GENOMIC DNA]</scope>
    <source>
        <strain evidence="1 2">DSM 2457</strain>
    </source>
</reference>
<dbReference type="EMBL" id="JAUSUI010000005">
    <property type="protein sequence ID" value="MDQ0303828.1"/>
    <property type="molecule type" value="Genomic_DNA"/>
</dbReference>
<name>A0ABU0BDB3_9HYPH</name>
<evidence type="ECO:0000313" key="2">
    <source>
        <dbReference type="Proteomes" id="UP001224682"/>
    </source>
</evidence>
<evidence type="ECO:0000313" key="1">
    <source>
        <dbReference type="EMBL" id="MDQ0303828.1"/>
    </source>
</evidence>
<keyword evidence="2" id="KW-1185">Reference proteome</keyword>
<organism evidence="1 2">
    <name type="scientific">Ancylobacter polymorphus</name>
    <dbReference type="NCBI Taxonomy" id="223390"/>
    <lineage>
        <taxon>Bacteria</taxon>
        <taxon>Pseudomonadati</taxon>
        <taxon>Pseudomonadota</taxon>
        <taxon>Alphaproteobacteria</taxon>
        <taxon>Hyphomicrobiales</taxon>
        <taxon>Xanthobacteraceae</taxon>
        <taxon>Ancylobacter</taxon>
    </lineage>
</organism>
<accession>A0ABU0BDB3</accession>
<sequence>MNSITDICDQIRDNGYRNEARLALGEAAFAAATVRRLTVYAMTIMSGDVSPVMAGDIKEMRRALADASAALDKMSAPAQPRFLEAAE</sequence>
<gene>
    <name evidence="1" type="ORF">J2S75_002862</name>
</gene>
<comment type="caution">
    <text evidence="1">The sequence shown here is derived from an EMBL/GenBank/DDBJ whole genome shotgun (WGS) entry which is preliminary data.</text>
</comment>
<dbReference type="RefSeq" id="WP_307020529.1">
    <property type="nucleotide sequence ID" value="NZ_JAUSUI010000005.1"/>
</dbReference>
<protein>
    <submittedName>
        <fullName evidence="1">Uncharacterized protein</fullName>
    </submittedName>
</protein>
<dbReference type="Proteomes" id="UP001224682">
    <property type="component" value="Unassembled WGS sequence"/>
</dbReference>